<feature type="compositionally biased region" description="Low complexity" evidence="1">
    <location>
        <begin position="196"/>
        <end position="211"/>
    </location>
</feature>
<dbReference type="Proteomes" id="UP000664369">
    <property type="component" value="Unassembled WGS sequence"/>
</dbReference>
<evidence type="ECO:0000313" key="3">
    <source>
        <dbReference type="EMBL" id="MBO2012567.1"/>
    </source>
</evidence>
<organism evidence="3 4">
    <name type="scientific">Hymenobacter negativus</name>
    <dbReference type="NCBI Taxonomy" id="2795026"/>
    <lineage>
        <taxon>Bacteria</taxon>
        <taxon>Pseudomonadati</taxon>
        <taxon>Bacteroidota</taxon>
        <taxon>Cytophagia</taxon>
        <taxon>Cytophagales</taxon>
        <taxon>Hymenobacteraceae</taxon>
        <taxon>Hymenobacter</taxon>
    </lineage>
</organism>
<evidence type="ECO:0000256" key="1">
    <source>
        <dbReference type="SAM" id="MobiDB-lite"/>
    </source>
</evidence>
<name>A0ABS3QMT4_9BACT</name>
<accession>A0ABS3QMT4</accession>
<reference evidence="3 4" key="1">
    <citation type="submission" date="2021-03" db="EMBL/GenBank/DDBJ databases">
        <authorList>
            <person name="Kim M.K."/>
        </authorList>
    </citation>
    <scope>NUCLEOTIDE SEQUENCE [LARGE SCALE GENOMIC DNA]</scope>
    <source>
        <strain evidence="3 4">BT442</strain>
    </source>
</reference>
<evidence type="ECO:0000256" key="2">
    <source>
        <dbReference type="SAM" id="Phobius"/>
    </source>
</evidence>
<keyword evidence="4" id="KW-1185">Reference proteome</keyword>
<feature type="compositionally biased region" description="Basic and acidic residues" evidence="1">
    <location>
        <begin position="1"/>
        <end position="20"/>
    </location>
</feature>
<keyword evidence="2" id="KW-0472">Membrane</keyword>
<evidence type="ECO:0000313" key="4">
    <source>
        <dbReference type="Proteomes" id="UP000664369"/>
    </source>
</evidence>
<dbReference type="EMBL" id="JAGETZ010000018">
    <property type="protein sequence ID" value="MBO2012567.1"/>
    <property type="molecule type" value="Genomic_DNA"/>
</dbReference>
<keyword evidence="2" id="KW-1133">Transmembrane helix</keyword>
<sequence length="370" mass="38729">MHPDNLDDLFRGKLDGHETPPGDDLWARLQAQPAAEPAPSVPQPNAADAKRLDQLFQTRLNTHISPPARELWERLEDEHLRPRKRRAAAWWPMAIAAAIALLITAGGAGLWLGFPAGKTGRGNVAVQSGKGSSTTAVTSTPNATLHASIKDASINKVAIEAAQAATDARDTQEAIAATTATNTPENTVSAPIQKNAAGRATSALASASTASKARKFAERQSPRHPLGSTRQPDVAAPSPSLVAHTTPAVAPAPDRNTAADEPRLNPAPAPVIAQTNPNPAPEIVPAGTVITVDVRNGATPAARNIRTTLSEVASAEETTERRGLGGRLLQQAGHLVRGERLSLAEATGLPENMTLKANIAGRRVSKSIQL</sequence>
<gene>
    <name evidence="3" type="ORF">J4E00_26130</name>
</gene>
<proteinExistence type="predicted"/>
<feature type="region of interest" description="Disordered" evidence="1">
    <location>
        <begin position="178"/>
        <end position="283"/>
    </location>
</feature>
<feature type="transmembrane region" description="Helical" evidence="2">
    <location>
        <begin position="89"/>
        <end position="114"/>
    </location>
</feature>
<keyword evidence="2" id="KW-0812">Transmembrane</keyword>
<comment type="caution">
    <text evidence="3">The sequence shown here is derived from an EMBL/GenBank/DDBJ whole genome shotgun (WGS) entry which is preliminary data.</text>
</comment>
<feature type="compositionally biased region" description="Low complexity" evidence="1">
    <location>
        <begin position="178"/>
        <end position="187"/>
    </location>
</feature>
<feature type="region of interest" description="Disordered" evidence="1">
    <location>
        <begin position="1"/>
        <end position="25"/>
    </location>
</feature>
<protein>
    <submittedName>
        <fullName evidence="3">Uncharacterized protein</fullName>
    </submittedName>
</protein>
<feature type="compositionally biased region" description="Low complexity" evidence="1">
    <location>
        <begin position="242"/>
        <end position="253"/>
    </location>
</feature>
<dbReference type="RefSeq" id="WP_208178302.1">
    <property type="nucleotide sequence ID" value="NZ_JAGETZ010000018.1"/>
</dbReference>